<dbReference type="InterPro" id="IPR036291">
    <property type="entry name" value="NAD(P)-bd_dom_sf"/>
</dbReference>
<dbReference type="InterPro" id="IPR049551">
    <property type="entry name" value="PKS_DH_C"/>
</dbReference>
<dbReference type="PROSITE" id="PS50075">
    <property type="entry name" value="CARRIER"/>
    <property type="match status" value="1"/>
</dbReference>
<comment type="function">
    <text evidence="1">Involved in some intermediate steps for the synthesis of the antibiotic polyketide bacillaene which is involved in secondary metabolism.</text>
</comment>
<evidence type="ECO:0000256" key="2">
    <source>
        <dbReference type="ARBA" id="ARBA00004789"/>
    </source>
</evidence>
<dbReference type="Pfam" id="PF14399">
    <property type="entry name" value="BtrH_N"/>
    <property type="match status" value="1"/>
</dbReference>
<dbReference type="RefSeq" id="WP_137028466.1">
    <property type="nucleotide sequence ID" value="NZ_SZNK01000001.1"/>
</dbReference>
<dbReference type="InterPro" id="IPR020841">
    <property type="entry name" value="PKS_Beta-ketoAc_synthase_dom"/>
</dbReference>
<dbReference type="Gene3D" id="1.10.1200.10">
    <property type="entry name" value="ACP-like"/>
    <property type="match status" value="1"/>
</dbReference>
<evidence type="ECO:0000259" key="7">
    <source>
        <dbReference type="PROSITE" id="PS50075"/>
    </source>
</evidence>
<evidence type="ECO:0000259" key="9">
    <source>
        <dbReference type="PROSITE" id="PS52019"/>
    </source>
</evidence>
<dbReference type="Pfam" id="PF22621">
    <property type="entry name" value="CurL-like_PKS_C"/>
    <property type="match status" value="1"/>
</dbReference>
<keyword evidence="5" id="KW-0808">Transferase</keyword>
<dbReference type="Pfam" id="PF08659">
    <property type="entry name" value="KR"/>
    <property type="match status" value="1"/>
</dbReference>
<dbReference type="GO" id="GO:0004315">
    <property type="term" value="F:3-oxoacyl-[acyl-carrier-protein] synthase activity"/>
    <property type="evidence" value="ECO:0007669"/>
    <property type="project" value="InterPro"/>
</dbReference>
<dbReference type="UniPathway" id="UPA01003"/>
<dbReference type="Pfam" id="PF00550">
    <property type="entry name" value="PP-binding"/>
    <property type="match status" value="1"/>
</dbReference>
<dbReference type="Pfam" id="PF21394">
    <property type="entry name" value="Beta-ketacyl_N"/>
    <property type="match status" value="1"/>
</dbReference>
<evidence type="ECO:0000313" key="11">
    <source>
        <dbReference type="Proteomes" id="UP000307841"/>
    </source>
</evidence>
<proteinExistence type="predicted"/>
<dbReference type="InterPro" id="IPR036736">
    <property type="entry name" value="ACP-like_sf"/>
</dbReference>
<dbReference type="InterPro" id="IPR050091">
    <property type="entry name" value="PKS_NRPS_Biosynth_Enz"/>
</dbReference>
<feature type="domain" description="Carrier" evidence="7">
    <location>
        <begin position="1488"/>
        <end position="1563"/>
    </location>
</feature>
<dbReference type="InterPro" id="IPR014030">
    <property type="entry name" value="Ketoacyl_synth_N"/>
</dbReference>
<dbReference type="Pfam" id="PF00109">
    <property type="entry name" value="ketoacyl-synt"/>
    <property type="match status" value="1"/>
</dbReference>
<gene>
    <name evidence="10" type="ORF">E8L90_06235</name>
</gene>
<dbReference type="InterPro" id="IPR018201">
    <property type="entry name" value="Ketoacyl_synth_AS"/>
</dbReference>
<evidence type="ECO:0000256" key="6">
    <source>
        <dbReference type="PROSITE-ProRule" id="PRU01363"/>
    </source>
</evidence>
<dbReference type="Gene3D" id="1.10.1240.100">
    <property type="match status" value="1"/>
</dbReference>
<comment type="pathway">
    <text evidence="2">Antibiotic biosynthesis; bacillaene biosynthesis.</text>
</comment>
<dbReference type="CDD" id="cd08953">
    <property type="entry name" value="KR_2_SDR_x"/>
    <property type="match status" value="1"/>
</dbReference>
<evidence type="ECO:0000256" key="4">
    <source>
        <dbReference type="ARBA" id="ARBA00022553"/>
    </source>
</evidence>
<dbReference type="PROSITE" id="PS00012">
    <property type="entry name" value="PHOSPHOPANTETHEINE"/>
    <property type="match status" value="1"/>
</dbReference>
<keyword evidence="3" id="KW-0596">Phosphopantetheine</keyword>
<dbReference type="PANTHER" id="PTHR43775">
    <property type="entry name" value="FATTY ACID SYNTHASE"/>
    <property type="match status" value="1"/>
</dbReference>
<dbReference type="InterPro" id="IPR020806">
    <property type="entry name" value="PKS_PP-bd"/>
</dbReference>
<reference evidence="10 11" key="1">
    <citation type="submission" date="2019-04" db="EMBL/GenBank/DDBJ databases">
        <title>Whole genome sequencing of Brevibacillus sp. TGS2-1.</title>
        <authorList>
            <person name="Choi A."/>
        </authorList>
    </citation>
    <scope>NUCLEOTIDE SEQUENCE [LARGE SCALE GENOMIC DNA]</scope>
    <source>
        <strain evidence="10 11">TGS2-1</strain>
    </source>
</reference>
<dbReference type="SMART" id="SM00825">
    <property type="entry name" value="PKS_KS"/>
    <property type="match status" value="1"/>
</dbReference>
<dbReference type="GO" id="GO:0071770">
    <property type="term" value="P:DIM/DIP cell wall layer assembly"/>
    <property type="evidence" value="ECO:0007669"/>
    <property type="project" value="TreeGrafter"/>
</dbReference>
<dbReference type="EMBL" id="SZNK01000001">
    <property type="protein sequence ID" value="TKI55087.1"/>
    <property type="molecule type" value="Genomic_DNA"/>
</dbReference>
<dbReference type="GO" id="GO:0006633">
    <property type="term" value="P:fatty acid biosynthetic process"/>
    <property type="evidence" value="ECO:0007669"/>
    <property type="project" value="InterPro"/>
</dbReference>
<feature type="active site" description="Proton donor; for dehydratase activity" evidence="6">
    <location>
        <position position="866"/>
    </location>
</feature>
<feature type="region of interest" description="N-terminal hotdog fold" evidence="6">
    <location>
        <begin position="671"/>
        <end position="793"/>
    </location>
</feature>
<dbReference type="SMART" id="SM00822">
    <property type="entry name" value="PKS_KR"/>
    <property type="match status" value="1"/>
</dbReference>
<dbReference type="CDD" id="cd00833">
    <property type="entry name" value="PKS"/>
    <property type="match status" value="1"/>
</dbReference>
<dbReference type="PANTHER" id="PTHR43775:SF37">
    <property type="entry name" value="SI:DKEY-61P9.11"/>
    <property type="match status" value="1"/>
</dbReference>
<evidence type="ECO:0000256" key="1">
    <source>
        <dbReference type="ARBA" id="ARBA00003299"/>
    </source>
</evidence>
<dbReference type="InterPro" id="IPR016039">
    <property type="entry name" value="Thiolase-like"/>
</dbReference>
<evidence type="ECO:0000313" key="10">
    <source>
        <dbReference type="EMBL" id="TKI55087.1"/>
    </source>
</evidence>
<dbReference type="SUPFAM" id="SSF53901">
    <property type="entry name" value="Thiolase-like"/>
    <property type="match status" value="1"/>
</dbReference>
<dbReference type="GO" id="GO:0004312">
    <property type="term" value="F:fatty acid synthase activity"/>
    <property type="evidence" value="ECO:0007669"/>
    <property type="project" value="TreeGrafter"/>
</dbReference>
<dbReference type="GO" id="GO:0031177">
    <property type="term" value="F:phosphopantetheine binding"/>
    <property type="evidence" value="ECO:0007669"/>
    <property type="project" value="InterPro"/>
</dbReference>
<accession>A0A4U2Y3U4</accession>
<dbReference type="InterPro" id="IPR049900">
    <property type="entry name" value="PKS_mFAS_DH"/>
</dbReference>
<dbReference type="InterPro" id="IPR013968">
    <property type="entry name" value="PKS_KR"/>
</dbReference>
<dbReference type="GO" id="GO:0005737">
    <property type="term" value="C:cytoplasm"/>
    <property type="evidence" value="ECO:0007669"/>
    <property type="project" value="TreeGrafter"/>
</dbReference>
<evidence type="ECO:0000259" key="8">
    <source>
        <dbReference type="PROSITE" id="PS52004"/>
    </source>
</evidence>
<dbReference type="InterPro" id="IPR049490">
    <property type="entry name" value="C883_1060-like_KR_N"/>
</dbReference>
<dbReference type="InterPro" id="IPR042104">
    <property type="entry name" value="PKS_dehydratase_sf"/>
</dbReference>
<dbReference type="InterPro" id="IPR006162">
    <property type="entry name" value="Ppantetheine_attach_site"/>
</dbReference>
<dbReference type="OrthoDB" id="9765680at2"/>
<dbReference type="InterPro" id="IPR014031">
    <property type="entry name" value="Ketoacyl_synth_C"/>
</dbReference>
<feature type="active site" description="Proton acceptor; for dehydratase activity" evidence="6">
    <location>
        <position position="702"/>
    </location>
</feature>
<dbReference type="InterPro" id="IPR009081">
    <property type="entry name" value="PP-bd_ACP"/>
</dbReference>
<dbReference type="Gene3D" id="3.40.47.10">
    <property type="match status" value="1"/>
</dbReference>
<feature type="region of interest" description="C-terminal hotdog fold" evidence="6">
    <location>
        <begin position="807"/>
        <end position="947"/>
    </location>
</feature>
<dbReference type="SUPFAM" id="SSF51735">
    <property type="entry name" value="NAD(P)-binding Rossmann-fold domains"/>
    <property type="match status" value="2"/>
</dbReference>
<dbReference type="Gene3D" id="3.40.50.720">
    <property type="entry name" value="NAD(P)-binding Rossmann-like Domain"/>
    <property type="match status" value="1"/>
</dbReference>
<dbReference type="Pfam" id="PF02801">
    <property type="entry name" value="Ketoacyl-synt_C"/>
    <property type="match status" value="1"/>
</dbReference>
<dbReference type="SMART" id="SM00823">
    <property type="entry name" value="PKS_PP"/>
    <property type="match status" value="1"/>
</dbReference>
<protein>
    <submittedName>
        <fullName evidence="10">SDR family NAD(P)-dependent oxidoreductase</fullName>
    </submittedName>
</protein>
<dbReference type="InterPro" id="IPR026935">
    <property type="entry name" value="BtrH_N"/>
</dbReference>
<comment type="caution">
    <text evidence="10">The sequence shown here is derived from an EMBL/GenBank/DDBJ whole genome shotgun (WGS) entry which is preliminary data.</text>
</comment>
<evidence type="ECO:0000256" key="3">
    <source>
        <dbReference type="ARBA" id="ARBA00022450"/>
    </source>
</evidence>
<sequence>MDNLYQYIIERTSSGRIDRQTGIQLIKLLKESTTNQEDIAIISVAAELPKAKDVEQFWQNLHDGVDCVSPFPASRRSDTDEYLGYMVPGNKIPEYMEGGYLEEIDKFDYRFFNLSYTEASLMDPYQRLFLQTAFQSLEAAGYGGARIQKTRTGVFVGYSNDGNPEYRQLIQAIQPSYLSMATAGNLRSIIASRIAYLLDLKGPSMLVDTACSSSLVSVHLACKAIHNGDCDMALAGSIKVSMLPVIDENREFGILSSIYRARTFDESSDGTGFSEGVISILLKPLKQAIKDKDIIYAVIKGSAVNQDGNSNGITAPNARAQTDVIVNAWKNAKVNPESISYLEAHGTGTRLGDPIEIEGMSKAFKQYTDRNQFCGVGSVKSNMGHLDNAAGLAGLLKMVMALKNKQLPPTLHFKRSNTKIDFLDSPIYVSDTLRQWERGDTPRRCGVSSFGLSGTNCHVVLEEAPEIENIAENTAKPHPQLFMLSARREESLRALIQTYVYFLEEKGDSITLEDICYTANTGRGHYEYRLACTVSSLAELREKMTALAECQDFANMTDPYVSFGYHRVIVGDRKLKKLGDLYLDERKEFTLQVKALLDTMPKDPTERNAETLARISRLYVQGAEIDFISFYLEKRQKIALPTYPFLRDRCWIEVKSAPYPQSVVTVKNYNHPLVSRCVLETMNLRVYSTMFSIASHWMLEEHKVLDSYVVPGTTYLEMVRFIGHTLYPDQHLTIKNLIFFTPFSVHDSKEKEMHVILTIEAKGEKFTIVSQGEEEDQWITHAEGWIQAEEPAPLEHANISLLQKRFPEKIDFRIDNHHTRGVHLGPRWYNFADVRLGSQELLARLKLPDEFRSDLEQFHLHPSMMDNAVNVAISHVGEGLYLPFSYKSLRIYGSMTETVYSHISWNNSLKENAETATFDIRLMKEDGTVIAEATDYTIKKVPKTGFTYQELSNQEHMYYQLNWVEKPTLDQGENTHSNILVFKGETEQAEKVLTCLHQENRMIIEVGFGNTYRKIDERNYEITDTLDDYNRLVDEIKDQDFTQIVHMASLVLRDDSSAADHSKQLERSVMSLFYLTKALNKNRIKQEIDIVLIGTNTMEVSGEEHVIHPYSYAMFGLGKVVEQECPRYVCRCLDLDGETPLDLNLAELTHQSSDFHTAIRAGKRYVPQLQPIKLDSADQDNKHEQMLGMEIKAGGTYIISGGAGGLGLEVSSYLSANQKVNLALIGRRPLPERDQWDALLSEGHDQKLRSIIMQIRRMEENGTQVTYFSADITNRSRMEQVLKQVRARFGPIRGVIHAAGNAGDGFLLRKEEAVFRSVLDPKMRGTQLLDELTEDDPLDFFVLFSSVTALTGGVGQGDYTAANNYLDAFAYARNKRGKRTLAINWPAWKETGMAVDYGLEDNGIFKAIRTRTALESFERMMEQERPRVITGFLNGAFSKSLLETHFFQLSTDLQALLKQAEKPRAARKNMTANFNRPLKIVASSRESQFVTKMEARIARIWAEVLSLEEIDIFDDLFSLGGDSIIAVKISAMVSQDVGKEIEVADLFEYQTVAELVTFILAGEKEAEEDTVEEIIEAVETARVPQATIMQEVAATLIPPMPEQNEKSASQPVPTIPFVRNDSSKSIANNLLIKTDAYELNNHLSWRQFNCYDRGLANLFGDENRGLINYFKLFLGLKRGYHLSEHGLAYSFVDEQRIFGYPHDQDTLGKFGFSVELTNVTDTKWLPEAIIDLINQRKLVMVSFNEYFTYYTPFYLREHTDHTTIINGYDKEKGLYYIIDHNHVHRGASQRIVYESFMTTFSVLEEVYNFLIPKMRCLVTLNRFADCNPMIPAFDQEYKQLLLTLLAEKQAGSDIDMIVRLRAEETDYFNDQNLNELYVKLGAKELFLETLTHFFCPMQDSTEAKLLTMNIIQDSNKLVNKFVTSIYRKSMLSHEDIAQYRERIVSNTQFLFRIMAREYGLL</sequence>
<dbReference type="PROSITE" id="PS00606">
    <property type="entry name" value="KS3_1"/>
    <property type="match status" value="1"/>
</dbReference>
<dbReference type="Pfam" id="PF14765">
    <property type="entry name" value="PS-DH"/>
    <property type="match status" value="1"/>
</dbReference>
<dbReference type="GO" id="GO:0005886">
    <property type="term" value="C:plasma membrane"/>
    <property type="evidence" value="ECO:0007669"/>
    <property type="project" value="TreeGrafter"/>
</dbReference>
<keyword evidence="4" id="KW-0597">Phosphoprotein</keyword>
<dbReference type="SMART" id="SM00826">
    <property type="entry name" value="PKS_DH"/>
    <property type="match status" value="1"/>
</dbReference>
<dbReference type="Proteomes" id="UP000307841">
    <property type="component" value="Unassembled WGS sequence"/>
</dbReference>
<keyword evidence="11" id="KW-1185">Reference proteome</keyword>
<feature type="domain" description="Ketosynthase family 3 (KS3)" evidence="8">
    <location>
        <begin position="36"/>
        <end position="463"/>
    </location>
</feature>
<dbReference type="PROSITE" id="PS52004">
    <property type="entry name" value="KS3_2"/>
    <property type="match status" value="1"/>
</dbReference>
<dbReference type="Pfam" id="PF21089">
    <property type="entry name" value="PKS_DH_N"/>
    <property type="match status" value="1"/>
</dbReference>
<dbReference type="PROSITE" id="PS52019">
    <property type="entry name" value="PKS_MFAS_DH"/>
    <property type="match status" value="1"/>
</dbReference>
<dbReference type="InterPro" id="IPR049552">
    <property type="entry name" value="PKS_DH_N"/>
</dbReference>
<dbReference type="InterPro" id="IPR020807">
    <property type="entry name" value="PKS_DH"/>
</dbReference>
<dbReference type="Gene3D" id="3.10.129.110">
    <property type="entry name" value="Polyketide synthase dehydratase"/>
    <property type="match status" value="1"/>
</dbReference>
<name>A0A4U2Y3U4_9BACL</name>
<dbReference type="InterPro" id="IPR057326">
    <property type="entry name" value="KR_dom"/>
</dbReference>
<feature type="domain" description="PKS/mFAS DH" evidence="9">
    <location>
        <begin position="671"/>
        <end position="947"/>
    </location>
</feature>
<evidence type="ECO:0000256" key="5">
    <source>
        <dbReference type="ARBA" id="ARBA00022679"/>
    </source>
</evidence>
<organism evidence="10 11">
    <name type="scientific">Brevibacillus antibioticus</name>
    <dbReference type="NCBI Taxonomy" id="2570228"/>
    <lineage>
        <taxon>Bacteria</taxon>
        <taxon>Bacillati</taxon>
        <taxon>Bacillota</taxon>
        <taxon>Bacilli</taxon>
        <taxon>Bacillales</taxon>
        <taxon>Paenibacillaceae</taxon>
        <taxon>Brevibacillus</taxon>
    </lineage>
</organism>
<dbReference type="SUPFAM" id="SSF47336">
    <property type="entry name" value="ACP-like"/>
    <property type="match status" value="1"/>
</dbReference>